<name>A0A919T2Z9_9ACTN</name>
<comment type="caution">
    <text evidence="2">The sequence shown here is derived from an EMBL/GenBank/DDBJ whole genome shotgun (WGS) entry which is preliminary data.</text>
</comment>
<proteinExistence type="predicted"/>
<accession>A0A919T2Z9</accession>
<feature type="region of interest" description="Disordered" evidence="1">
    <location>
        <begin position="103"/>
        <end position="124"/>
    </location>
</feature>
<evidence type="ECO:0000313" key="2">
    <source>
        <dbReference type="EMBL" id="GIM83870.1"/>
    </source>
</evidence>
<keyword evidence="3" id="KW-1185">Reference proteome</keyword>
<reference evidence="2" key="1">
    <citation type="submission" date="2021-03" db="EMBL/GenBank/DDBJ databases">
        <title>Whole genome shotgun sequence of Actinoplanes consettensis NBRC 14913.</title>
        <authorList>
            <person name="Komaki H."/>
            <person name="Tamura T."/>
        </authorList>
    </citation>
    <scope>NUCLEOTIDE SEQUENCE</scope>
    <source>
        <strain evidence="2">NBRC 14913</strain>
    </source>
</reference>
<gene>
    <name evidence="2" type="ORF">Aco04nite_88650</name>
</gene>
<evidence type="ECO:0000256" key="1">
    <source>
        <dbReference type="SAM" id="MobiDB-lite"/>
    </source>
</evidence>
<sequence>MRLARPSNLPLGINAHSIAVLKRAKASTITAVAVSRSGDRRTVQHDDQWQPQVNVTSPDRTVRLLADRSGQLAVEVQDLHRHTEDSLAGQIRAAARVALASLQDRGSDADLTPAPAEDPRWTWS</sequence>
<evidence type="ECO:0000313" key="3">
    <source>
        <dbReference type="Proteomes" id="UP000680865"/>
    </source>
</evidence>
<protein>
    <submittedName>
        <fullName evidence="2">Uncharacterized protein</fullName>
    </submittedName>
</protein>
<dbReference type="EMBL" id="BOQP01000058">
    <property type="protein sequence ID" value="GIM83870.1"/>
    <property type="molecule type" value="Genomic_DNA"/>
</dbReference>
<dbReference type="Proteomes" id="UP000680865">
    <property type="component" value="Unassembled WGS sequence"/>
</dbReference>
<dbReference type="AlphaFoldDB" id="A0A919T2Z9"/>
<organism evidence="2 3">
    <name type="scientific">Winogradskya consettensis</name>
    <dbReference type="NCBI Taxonomy" id="113560"/>
    <lineage>
        <taxon>Bacteria</taxon>
        <taxon>Bacillati</taxon>
        <taxon>Actinomycetota</taxon>
        <taxon>Actinomycetes</taxon>
        <taxon>Micromonosporales</taxon>
        <taxon>Micromonosporaceae</taxon>
        <taxon>Winogradskya</taxon>
    </lineage>
</organism>